<feature type="domain" description="Dihydroneopterin aldolase/epimerase" evidence="9">
    <location>
        <begin position="9"/>
        <end position="119"/>
    </location>
</feature>
<dbReference type="CDD" id="cd00534">
    <property type="entry name" value="DHNA_DHNTPE"/>
    <property type="match status" value="1"/>
</dbReference>
<dbReference type="InterPro" id="IPR043133">
    <property type="entry name" value="GTP-CH-I_C/QueF"/>
</dbReference>
<dbReference type="PANTHER" id="PTHR42844">
    <property type="entry name" value="DIHYDRONEOPTERIN ALDOLASE 1-RELATED"/>
    <property type="match status" value="1"/>
</dbReference>
<dbReference type="InterPro" id="IPR006157">
    <property type="entry name" value="FolB_dom"/>
</dbReference>
<sequence length="127" mass="14060">MEQADIDVVSIEGLTIETIIGVYDWEKEKKQQLVLDIQMSWDNQRAATTDDIDDALDYALVSERVSAWVAEKPRQLIETVAEGVATLILNEFGVQNVEVRVAKPGAVPNAKNVAVTVRRSVFDSPFG</sequence>
<dbReference type="GO" id="GO:0005737">
    <property type="term" value="C:cytoplasm"/>
    <property type="evidence" value="ECO:0007669"/>
    <property type="project" value="TreeGrafter"/>
</dbReference>
<dbReference type="GO" id="GO:0004150">
    <property type="term" value="F:dihydroneopterin aldolase activity"/>
    <property type="evidence" value="ECO:0007669"/>
    <property type="project" value="UniProtKB-UniRule"/>
</dbReference>
<keyword evidence="11" id="KW-1185">Reference proteome</keyword>
<dbReference type="UniPathway" id="UPA00077">
    <property type="reaction ID" value="UER00154"/>
</dbReference>
<dbReference type="GO" id="GO:0016853">
    <property type="term" value="F:isomerase activity"/>
    <property type="evidence" value="ECO:0007669"/>
    <property type="project" value="UniProtKB-KW"/>
</dbReference>
<dbReference type="AlphaFoldDB" id="A0A432YTC7"/>
<evidence type="ECO:0000256" key="2">
    <source>
        <dbReference type="ARBA" id="ARBA00001353"/>
    </source>
</evidence>
<comment type="pathway">
    <text evidence="3 8">Cofactor biosynthesis; tetrahydrofolate biosynthesis; 2-amino-4-hydroxy-6-hydroxymethyl-7,8-dihydropteridine diphosphate from 7,8-dihydroneopterin triphosphate: step 3/4.</text>
</comment>
<evidence type="ECO:0000256" key="7">
    <source>
        <dbReference type="ARBA" id="ARBA00023239"/>
    </source>
</evidence>
<dbReference type="OrthoDB" id="9810587at2"/>
<dbReference type="SUPFAM" id="SSF55620">
    <property type="entry name" value="Tetrahydrobiopterin biosynthesis enzymes-like"/>
    <property type="match status" value="1"/>
</dbReference>
<dbReference type="Pfam" id="PF02152">
    <property type="entry name" value="FolB"/>
    <property type="match status" value="1"/>
</dbReference>
<evidence type="ECO:0000256" key="4">
    <source>
        <dbReference type="ARBA" id="ARBA00005708"/>
    </source>
</evidence>
<comment type="function">
    <text evidence="8">Catalyzes the conversion of 7,8-dihydroneopterin to 6-hydroxymethyl-7,8-dihydropterin.</text>
</comment>
<protein>
    <recommendedName>
        <fullName evidence="8">7,8-dihydroneopterin aldolase</fullName>
        <ecNumber evidence="8">4.1.2.25</ecNumber>
    </recommendedName>
</protein>
<keyword evidence="5 8" id="KW-0289">Folate biosynthesis</keyword>
<evidence type="ECO:0000256" key="6">
    <source>
        <dbReference type="ARBA" id="ARBA00023235"/>
    </source>
</evidence>
<reference evidence="11" key="1">
    <citation type="journal article" date="2018" name="Front. Microbiol.">
        <title>Genome-Based Analysis Reveals the Taxonomy and Diversity of the Family Idiomarinaceae.</title>
        <authorList>
            <person name="Liu Y."/>
            <person name="Lai Q."/>
            <person name="Shao Z."/>
        </authorList>
    </citation>
    <scope>NUCLEOTIDE SEQUENCE [LARGE SCALE GENOMIC DNA]</scope>
    <source>
        <strain evidence="11">R22</strain>
    </source>
</reference>
<dbReference type="GO" id="GO:0046654">
    <property type="term" value="P:tetrahydrofolate biosynthetic process"/>
    <property type="evidence" value="ECO:0007669"/>
    <property type="project" value="UniProtKB-UniRule"/>
</dbReference>
<dbReference type="SMART" id="SM00905">
    <property type="entry name" value="FolB"/>
    <property type="match status" value="1"/>
</dbReference>
<name>A0A432YTC7_9GAMM</name>
<comment type="caution">
    <text evidence="10">The sequence shown here is derived from an EMBL/GenBank/DDBJ whole genome shotgun (WGS) entry which is preliminary data.</text>
</comment>
<evidence type="ECO:0000259" key="9">
    <source>
        <dbReference type="SMART" id="SM00905"/>
    </source>
</evidence>
<evidence type="ECO:0000313" key="11">
    <source>
        <dbReference type="Proteomes" id="UP000288058"/>
    </source>
</evidence>
<dbReference type="Gene3D" id="3.30.1130.10">
    <property type="match status" value="1"/>
</dbReference>
<dbReference type="EC" id="4.1.2.25" evidence="8"/>
<organism evidence="10 11">
    <name type="scientific">Idiomarina ramblicola</name>
    <dbReference type="NCBI Taxonomy" id="263724"/>
    <lineage>
        <taxon>Bacteria</taxon>
        <taxon>Pseudomonadati</taxon>
        <taxon>Pseudomonadota</taxon>
        <taxon>Gammaproteobacteria</taxon>
        <taxon>Alteromonadales</taxon>
        <taxon>Idiomarinaceae</taxon>
        <taxon>Idiomarina</taxon>
    </lineage>
</organism>
<proteinExistence type="inferred from homology"/>
<dbReference type="EMBL" id="PIQC01000009">
    <property type="protein sequence ID" value="RUO64854.1"/>
    <property type="molecule type" value="Genomic_DNA"/>
</dbReference>
<dbReference type="GO" id="GO:0046656">
    <property type="term" value="P:folic acid biosynthetic process"/>
    <property type="evidence" value="ECO:0007669"/>
    <property type="project" value="UniProtKB-UniRule"/>
</dbReference>
<comment type="similarity">
    <text evidence="4 8">Belongs to the DHNA family.</text>
</comment>
<evidence type="ECO:0000256" key="1">
    <source>
        <dbReference type="ARBA" id="ARBA00000693"/>
    </source>
</evidence>
<gene>
    <name evidence="10" type="primary">folB</name>
    <name evidence="10" type="ORF">CWI78_11820</name>
</gene>
<dbReference type="GeneID" id="78252689"/>
<keyword evidence="6" id="KW-0413">Isomerase</keyword>
<evidence type="ECO:0000256" key="8">
    <source>
        <dbReference type="RuleBase" id="RU362079"/>
    </source>
</evidence>
<dbReference type="FunFam" id="3.30.1130.10:FF:000002">
    <property type="entry name" value="7,8-dihydroneopterin aldolase"/>
    <property type="match status" value="1"/>
</dbReference>
<evidence type="ECO:0000256" key="3">
    <source>
        <dbReference type="ARBA" id="ARBA00005013"/>
    </source>
</evidence>
<dbReference type="NCBIfam" id="TIGR00526">
    <property type="entry name" value="folB_dom"/>
    <property type="match status" value="1"/>
</dbReference>
<comment type="catalytic activity">
    <reaction evidence="1">
        <text>7,8-dihydroneopterin = 7,8-dihydromonapterin</text>
        <dbReference type="Rhea" id="RHEA:45328"/>
        <dbReference type="ChEBI" id="CHEBI:17001"/>
        <dbReference type="ChEBI" id="CHEBI:71175"/>
        <dbReference type="EC" id="5.1.99.8"/>
    </reaction>
</comment>
<comment type="catalytic activity">
    <reaction evidence="2 8">
        <text>7,8-dihydroneopterin = 6-hydroxymethyl-7,8-dihydropterin + glycolaldehyde</text>
        <dbReference type="Rhea" id="RHEA:10540"/>
        <dbReference type="ChEBI" id="CHEBI:17001"/>
        <dbReference type="ChEBI" id="CHEBI:17071"/>
        <dbReference type="ChEBI" id="CHEBI:44841"/>
        <dbReference type="EC" id="4.1.2.25"/>
    </reaction>
</comment>
<dbReference type="InterPro" id="IPR006156">
    <property type="entry name" value="Dihydroneopterin_aldolase"/>
</dbReference>
<dbReference type="RefSeq" id="WP_126783000.1">
    <property type="nucleotide sequence ID" value="NZ_PIQC01000009.1"/>
</dbReference>
<dbReference type="Proteomes" id="UP000288058">
    <property type="component" value="Unassembled WGS sequence"/>
</dbReference>
<accession>A0A432YTC7</accession>
<evidence type="ECO:0000313" key="10">
    <source>
        <dbReference type="EMBL" id="RUO64854.1"/>
    </source>
</evidence>
<evidence type="ECO:0000256" key="5">
    <source>
        <dbReference type="ARBA" id="ARBA00022909"/>
    </source>
</evidence>
<keyword evidence="7 8" id="KW-0456">Lyase</keyword>
<dbReference type="NCBIfam" id="TIGR00525">
    <property type="entry name" value="folB"/>
    <property type="match status" value="1"/>
</dbReference>
<dbReference type="PANTHER" id="PTHR42844:SF1">
    <property type="entry name" value="DIHYDRONEOPTERIN ALDOLASE 1-RELATED"/>
    <property type="match status" value="1"/>
</dbReference>